<accession>A0ABU7VL95</accession>
<evidence type="ECO:0000313" key="2">
    <source>
        <dbReference type="Proteomes" id="UP001306950"/>
    </source>
</evidence>
<keyword evidence="2" id="KW-1185">Reference proteome</keyword>
<sequence>MATNIPPAIRTAPIPIQIAIFFRANVVIGSLRGHSKKPCGFRSSSFDFTSLSFCMQAMV</sequence>
<dbReference type="EMBL" id="JAZHPZ010000001">
    <property type="protein sequence ID" value="MEF2964527.1"/>
    <property type="molecule type" value="Genomic_DNA"/>
</dbReference>
<protein>
    <submittedName>
        <fullName evidence="1">Uncharacterized protein</fullName>
    </submittedName>
</protein>
<organism evidence="1 2">
    <name type="scientific">Paenibacillus haidiansis</name>
    <dbReference type="NCBI Taxonomy" id="1574488"/>
    <lineage>
        <taxon>Bacteria</taxon>
        <taxon>Bacillati</taxon>
        <taxon>Bacillota</taxon>
        <taxon>Bacilli</taxon>
        <taxon>Bacillales</taxon>
        <taxon>Paenibacillaceae</taxon>
        <taxon>Paenibacillus</taxon>
    </lineage>
</organism>
<proteinExistence type="predicted"/>
<dbReference type="Proteomes" id="UP001306950">
    <property type="component" value="Unassembled WGS sequence"/>
</dbReference>
<comment type="caution">
    <text evidence="1">The sequence shown here is derived from an EMBL/GenBank/DDBJ whole genome shotgun (WGS) entry which is preliminary data.</text>
</comment>
<dbReference type="RefSeq" id="WP_331845272.1">
    <property type="nucleotide sequence ID" value="NZ_JAZHPZ010000001.1"/>
</dbReference>
<evidence type="ECO:0000313" key="1">
    <source>
        <dbReference type="EMBL" id="MEF2964527.1"/>
    </source>
</evidence>
<gene>
    <name evidence="1" type="ORF">V3851_01685</name>
</gene>
<reference evidence="1 2" key="1">
    <citation type="submission" date="2024-02" db="EMBL/GenBank/DDBJ databases">
        <title>A nitrogen-fixing paenibacillus bacterium.</title>
        <authorList>
            <person name="Zhang W.L."/>
            <person name="Chen S.F."/>
        </authorList>
    </citation>
    <scope>NUCLEOTIDE SEQUENCE [LARGE SCALE GENOMIC DNA]</scope>
    <source>
        <strain evidence="1 2">M1</strain>
    </source>
</reference>
<name>A0ABU7VL95_9BACL</name>